<reference evidence="5 6" key="1">
    <citation type="submission" date="2016-04" db="EMBL/GenBank/DDBJ databases">
        <title>Complete genome sequence of Dokdonella koreensis DS-123T.</title>
        <authorList>
            <person name="Kim J.F."/>
            <person name="Lee H."/>
            <person name="Kwak M.-J."/>
        </authorList>
    </citation>
    <scope>NUCLEOTIDE SEQUENCE [LARGE SCALE GENOMIC DNA]</scope>
    <source>
        <strain evidence="5 6">DS-123</strain>
    </source>
</reference>
<dbReference type="Gene3D" id="1.10.10.10">
    <property type="entry name" value="Winged helix-like DNA-binding domain superfamily/Winged helix DNA-binding domain"/>
    <property type="match status" value="1"/>
</dbReference>
<protein>
    <submittedName>
        <fullName evidence="5">Transcriptional regulatory protein</fullName>
    </submittedName>
</protein>
<dbReference type="PROSITE" id="PS51755">
    <property type="entry name" value="OMPR_PHOB"/>
    <property type="match status" value="1"/>
</dbReference>
<dbReference type="RefSeq" id="WP_067648394.1">
    <property type="nucleotide sequence ID" value="NZ_CP015249.1"/>
</dbReference>
<evidence type="ECO:0000313" key="6">
    <source>
        <dbReference type="Proteomes" id="UP000076830"/>
    </source>
</evidence>
<evidence type="ECO:0000256" key="1">
    <source>
        <dbReference type="ARBA" id="ARBA00023125"/>
    </source>
</evidence>
<keyword evidence="3" id="KW-0812">Transmembrane</keyword>
<keyword evidence="3" id="KW-1133">Transmembrane helix</keyword>
<dbReference type="Proteomes" id="UP000076830">
    <property type="component" value="Chromosome"/>
</dbReference>
<dbReference type="SUPFAM" id="SSF48452">
    <property type="entry name" value="TPR-like"/>
    <property type="match status" value="1"/>
</dbReference>
<keyword evidence="1 2" id="KW-0238">DNA-binding</keyword>
<dbReference type="GO" id="GO:0003677">
    <property type="term" value="F:DNA binding"/>
    <property type="evidence" value="ECO:0007669"/>
    <property type="project" value="UniProtKB-UniRule"/>
</dbReference>
<dbReference type="STRING" id="1300342.I596_2648"/>
<evidence type="ECO:0000256" key="3">
    <source>
        <dbReference type="SAM" id="Phobius"/>
    </source>
</evidence>
<dbReference type="OrthoDB" id="9811542at2"/>
<dbReference type="InterPro" id="IPR011990">
    <property type="entry name" value="TPR-like_helical_dom_sf"/>
</dbReference>
<dbReference type="Pfam" id="PF00486">
    <property type="entry name" value="Trans_reg_C"/>
    <property type="match status" value="1"/>
</dbReference>
<feature type="transmembrane region" description="Helical" evidence="3">
    <location>
        <begin position="159"/>
        <end position="180"/>
    </location>
</feature>
<dbReference type="SMART" id="SM00862">
    <property type="entry name" value="Trans_reg_C"/>
    <property type="match status" value="1"/>
</dbReference>
<sequence>MSSNAVYQFDGYRVDPAKRELWYEGRLVPLQPKAFDCLVYLLEHRDRVVGHDEIIATVWGKVEIGDSVLGQIISRIRGVLGDNANRQITIRTITRVGYSWVMPVRVLAADPAEADAPPEPAGQPGAAADTGFLAQAPAGALPAAAAPASKRRKALPWRLGLAAVALAALIGLWGVMPTFMAPAVDAKADTAIVLPVRAPQAPGNAWIRLGVMDLIGERLRAAGQTVVPSDNVVALARRLPAEPTAADIEALADATAASLVLRASAEPNGDGWRVELRTAHGREHALAAHGDGADVIEAARAATDRMAILLDLAVAAPDPGTAHGDALDYLLQQVKAATLVDRLDEARHLLEKSGPHNEPRILYQRGDIELRAGNYALAQQILLDLLDRVPAERDPILRAQVLHGLAYTHIRQVQNPQALPYVEEAIALLETREPFRNAHDTLGFAISARAFLRRVIDSDYAGAEADYGRARVLFESSGDQLALARLDANLSMLLGDAHRIAEAQSLGRAALERLALFGDVQSELRLRITLAELHSDQLETAAALEDARQFERPGAQVDNPALIELARLNEAYMLADAGRLAEARERLRHLLEPASPPGPDDVRKGLWPQYVAAWLAQETGDAAGAVAAAGEALARHAGKPTGAPWNIARTWATLSRAQRARAEADAAAATLAAARHWAEPYQEAPLVVHWITLMRAEDAAARGDADAARQLYEAAWSQAVRRAVPREMLNVAQSYCDFLFATGQVQDATRIAGHMARWGQSNYDAALLQVRLHHALGQTSAWRRTLDRARQLAGERDLPPALLVPPTPP</sequence>
<dbReference type="GO" id="GO:0000160">
    <property type="term" value="P:phosphorelay signal transduction system"/>
    <property type="evidence" value="ECO:0007669"/>
    <property type="project" value="InterPro"/>
</dbReference>
<keyword evidence="6" id="KW-1185">Reference proteome</keyword>
<dbReference type="InterPro" id="IPR036388">
    <property type="entry name" value="WH-like_DNA-bd_sf"/>
</dbReference>
<evidence type="ECO:0000313" key="5">
    <source>
        <dbReference type="EMBL" id="ANB18645.1"/>
    </source>
</evidence>
<evidence type="ECO:0000256" key="2">
    <source>
        <dbReference type="PROSITE-ProRule" id="PRU01091"/>
    </source>
</evidence>
<dbReference type="AlphaFoldDB" id="A0A160DVP6"/>
<name>A0A160DVP6_9GAMM</name>
<dbReference type="EMBL" id="CP015249">
    <property type="protein sequence ID" value="ANB18645.1"/>
    <property type="molecule type" value="Genomic_DNA"/>
</dbReference>
<dbReference type="KEGG" id="dko:I596_2648"/>
<gene>
    <name evidence="5" type="ORF">I596_2648</name>
</gene>
<accession>A0A160DVP6</accession>
<organism evidence="5 6">
    <name type="scientific">Dokdonella koreensis DS-123</name>
    <dbReference type="NCBI Taxonomy" id="1300342"/>
    <lineage>
        <taxon>Bacteria</taxon>
        <taxon>Pseudomonadati</taxon>
        <taxon>Pseudomonadota</taxon>
        <taxon>Gammaproteobacteria</taxon>
        <taxon>Lysobacterales</taxon>
        <taxon>Rhodanobacteraceae</taxon>
        <taxon>Dokdonella</taxon>
    </lineage>
</organism>
<dbReference type="SUPFAM" id="SSF46894">
    <property type="entry name" value="C-terminal effector domain of the bipartite response regulators"/>
    <property type="match status" value="1"/>
</dbReference>
<dbReference type="InterPro" id="IPR016032">
    <property type="entry name" value="Sig_transdc_resp-reg_C-effctor"/>
</dbReference>
<dbReference type="InterPro" id="IPR001867">
    <property type="entry name" value="OmpR/PhoB-type_DNA-bd"/>
</dbReference>
<keyword evidence="3" id="KW-0472">Membrane</keyword>
<proteinExistence type="predicted"/>
<evidence type="ECO:0000259" key="4">
    <source>
        <dbReference type="PROSITE" id="PS51755"/>
    </source>
</evidence>
<dbReference type="GO" id="GO:0006355">
    <property type="term" value="P:regulation of DNA-templated transcription"/>
    <property type="evidence" value="ECO:0007669"/>
    <property type="project" value="InterPro"/>
</dbReference>
<dbReference type="CDD" id="cd00383">
    <property type="entry name" value="trans_reg_C"/>
    <property type="match status" value="1"/>
</dbReference>
<feature type="DNA-binding region" description="OmpR/PhoB-type" evidence="2">
    <location>
        <begin position="4"/>
        <end position="102"/>
    </location>
</feature>
<dbReference type="Gene3D" id="1.25.40.10">
    <property type="entry name" value="Tetratricopeptide repeat domain"/>
    <property type="match status" value="1"/>
</dbReference>
<feature type="domain" description="OmpR/PhoB-type" evidence="4">
    <location>
        <begin position="4"/>
        <end position="102"/>
    </location>
</feature>